<dbReference type="EMBL" id="BAAAPK010000001">
    <property type="protein sequence ID" value="GAA1681857.1"/>
    <property type="molecule type" value="Genomic_DNA"/>
</dbReference>
<dbReference type="InterPro" id="IPR022417">
    <property type="entry name" value="Porphobilin_deaminase_N"/>
</dbReference>
<reference evidence="11 12" key="1">
    <citation type="journal article" date="2019" name="Int. J. Syst. Evol. Microbiol.">
        <title>The Global Catalogue of Microorganisms (GCM) 10K type strain sequencing project: providing services to taxonomists for standard genome sequencing and annotation.</title>
        <authorList>
            <consortium name="The Broad Institute Genomics Platform"/>
            <consortium name="The Broad Institute Genome Sequencing Center for Infectious Disease"/>
            <person name="Wu L."/>
            <person name="Ma J."/>
        </authorList>
    </citation>
    <scope>NUCLEOTIDE SEQUENCE [LARGE SCALE GENOMIC DNA]</scope>
    <source>
        <strain evidence="11 12">JCM 15575</strain>
    </source>
</reference>
<dbReference type="PANTHER" id="PTHR11557:SF0">
    <property type="entry name" value="PORPHOBILINOGEN DEAMINASE"/>
    <property type="match status" value="1"/>
</dbReference>
<keyword evidence="6" id="KW-0627">Porphyrin biosynthesis</keyword>
<gene>
    <name evidence="11" type="primary">hemC</name>
    <name evidence="11" type="ORF">GCM10009807_27240</name>
</gene>
<keyword evidence="5" id="KW-0808">Transferase</keyword>
<dbReference type="PIRSF" id="PIRSF001438">
    <property type="entry name" value="4pyrrol_synth_OHMeBilane_synth"/>
    <property type="match status" value="1"/>
</dbReference>
<evidence type="ECO:0000256" key="8">
    <source>
        <dbReference type="NCBIfam" id="TIGR00212"/>
    </source>
</evidence>
<name>A0ABN2H4G6_9MICO</name>
<dbReference type="EC" id="2.5.1.61" evidence="4 8"/>
<evidence type="ECO:0000256" key="5">
    <source>
        <dbReference type="ARBA" id="ARBA00022679"/>
    </source>
</evidence>
<dbReference type="PROSITE" id="PS00533">
    <property type="entry name" value="PORPHOBILINOGEN_DEAM"/>
    <property type="match status" value="1"/>
</dbReference>
<dbReference type="Proteomes" id="UP001500596">
    <property type="component" value="Unassembled WGS sequence"/>
</dbReference>
<dbReference type="SUPFAM" id="SSF53850">
    <property type="entry name" value="Periplasmic binding protein-like II"/>
    <property type="match status" value="1"/>
</dbReference>
<proteinExistence type="inferred from homology"/>
<comment type="cofactor">
    <cofactor evidence="1">
        <name>dipyrromethane</name>
        <dbReference type="ChEBI" id="CHEBI:60342"/>
    </cofactor>
</comment>
<evidence type="ECO:0000259" key="10">
    <source>
        <dbReference type="Pfam" id="PF03900"/>
    </source>
</evidence>
<dbReference type="PANTHER" id="PTHR11557">
    <property type="entry name" value="PORPHOBILINOGEN DEAMINASE"/>
    <property type="match status" value="1"/>
</dbReference>
<evidence type="ECO:0000313" key="12">
    <source>
        <dbReference type="Proteomes" id="UP001500596"/>
    </source>
</evidence>
<evidence type="ECO:0000256" key="2">
    <source>
        <dbReference type="ARBA" id="ARBA00002869"/>
    </source>
</evidence>
<protein>
    <recommendedName>
        <fullName evidence="4 8">Hydroxymethylbilane synthase</fullName>
        <ecNumber evidence="4 8">2.5.1.61</ecNumber>
    </recommendedName>
</protein>
<evidence type="ECO:0000256" key="1">
    <source>
        <dbReference type="ARBA" id="ARBA00001916"/>
    </source>
</evidence>
<feature type="domain" description="Porphobilinogen deaminase N-terminal" evidence="9">
    <location>
        <begin position="29"/>
        <end position="230"/>
    </location>
</feature>
<evidence type="ECO:0000256" key="6">
    <source>
        <dbReference type="ARBA" id="ARBA00023244"/>
    </source>
</evidence>
<accession>A0ABN2H4G6</accession>
<dbReference type="InterPro" id="IPR036803">
    <property type="entry name" value="Porphobilinogen_deaminase_C_sf"/>
</dbReference>
<dbReference type="Pfam" id="PF03900">
    <property type="entry name" value="Porphobil_deamC"/>
    <property type="match status" value="1"/>
</dbReference>
<evidence type="ECO:0000256" key="7">
    <source>
        <dbReference type="ARBA" id="ARBA00048169"/>
    </source>
</evidence>
<dbReference type="Gene3D" id="3.40.190.10">
    <property type="entry name" value="Periplasmic binding protein-like II"/>
    <property type="match status" value="2"/>
</dbReference>
<comment type="caution">
    <text evidence="11">The sequence shown here is derived from an EMBL/GenBank/DDBJ whole genome shotgun (WGS) entry which is preliminary data.</text>
</comment>
<sequence length="333" mass="34027">MLRERPRGVQAGGVGPASVNALLKPGAPLRVGTRASALAVAQSSAVAARFGPFELITITSEGDRSSTPLASMGGTGVFVSALRDALRDGRVDVIVHSFKDLPTAPADGIDLIAVPERADARDALATRDGITLARLPHGARVGTGSPRRRAQLLSARPDLEVVGIRGNVDTRLGRLYDADDDRRIDGLVLAAAGLERLGRLGEASELFDLAAWPTAPAQGALAIEVRSDAAPALRERISAVDDPSTRRAAIAERGVLSRLEAGCSAPIAAHAALRGADLALTASVFAPDGSGELTVVQTAPADTDAAASDLADHVAAELLDRGAAQLAPLGAAG</sequence>
<evidence type="ECO:0000256" key="4">
    <source>
        <dbReference type="ARBA" id="ARBA00012655"/>
    </source>
</evidence>
<organism evidence="11 12">
    <name type="scientific">Microbacterium lacus</name>
    <dbReference type="NCBI Taxonomy" id="415217"/>
    <lineage>
        <taxon>Bacteria</taxon>
        <taxon>Bacillati</taxon>
        <taxon>Actinomycetota</taxon>
        <taxon>Actinomycetes</taxon>
        <taxon>Micrococcales</taxon>
        <taxon>Microbacteriaceae</taxon>
        <taxon>Microbacterium</taxon>
    </lineage>
</organism>
<dbReference type="SUPFAM" id="SSF54782">
    <property type="entry name" value="Porphobilinogen deaminase (hydroxymethylbilane synthase), C-terminal domain"/>
    <property type="match status" value="1"/>
</dbReference>
<dbReference type="Gene3D" id="3.30.160.40">
    <property type="entry name" value="Porphobilinogen deaminase, C-terminal domain"/>
    <property type="match status" value="1"/>
</dbReference>
<dbReference type="NCBIfam" id="TIGR00212">
    <property type="entry name" value="hemC"/>
    <property type="match status" value="1"/>
</dbReference>
<feature type="domain" description="Porphobilinogen deaminase C-terminal" evidence="10">
    <location>
        <begin position="248"/>
        <end position="319"/>
    </location>
</feature>
<comment type="function">
    <text evidence="2">Tetrapolymerization of the monopyrrole PBG into the hydroxymethylbilane pre-uroporphyrinogen in several discrete steps.</text>
</comment>
<dbReference type="InterPro" id="IPR000860">
    <property type="entry name" value="HemC"/>
</dbReference>
<evidence type="ECO:0000256" key="3">
    <source>
        <dbReference type="ARBA" id="ARBA00005638"/>
    </source>
</evidence>
<comment type="catalytic activity">
    <reaction evidence="7">
        <text>4 porphobilinogen + H2O = hydroxymethylbilane + 4 NH4(+)</text>
        <dbReference type="Rhea" id="RHEA:13185"/>
        <dbReference type="ChEBI" id="CHEBI:15377"/>
        <dbReference type="ChEBI" id="CHEBI:28938"/>
        <dbReference type="ChEBI" id="CHEBI:57845"/>
        <dbReference type="ChEBI" id="CHEBI:58126"/>
        <dbReference type="EC" id="2.5.1.61"/>
    </reaction>
</comment>
<dbReference type="Pfam" id="PF01379">
    <property type="entry name" value="Porphobil_deam"/>
    <property type="match status" value="1"/>
</dbReference>
<evidence type="ECO:0000259" key="9">
    <source>
        <dbReference type="Pfam" id="PF01379"/>
    </source>
</evidence>
<evidence type="ECO:0000313" key="11">
    <source>
        <dbReference type="EMBL" id="GAA1681857.1"/>
    </source>
</evidence>
<dbReference type="InterPro" id="IPR022418">
    <property type="entry name" value="Porphobilinogen_deaminase_C"/>
</dbReference>
<dbReference type="InterPro" id="IPR022419">
    <property type="entry name" value="Porphobilin_deaminase_cofac_BS"/>
</dbReference>
<dbReference type="PRINTS" id="PR00151">
    <property type="entry name" value="PORPHBDMNASE"/>
</dbReference>
<keyword evidence="12" id="KW-1185">Reference proteome</keyword>
<comment type="similarity">
    <text evidence="3">Belongs to the HMBS family.</text>
</comment>